<evidence type="ECO:0000313" key="5">
    <source>
        <dbReference type="Proteomes" id="UP000025241"/>
    </source>
</evidence>
<evidence type="ECO:0008006" key="6">
    <source>
        <dbReference type="Google" id="ProtNLM"/>
    </source>
</evidence>
<organism evidence="3 5">
    <name type="scientific">Pseudomonas knackmussii (strain DSM 6978 / CCUG 54928 / LMG 23759 / B13)</name>
    <dbReference type="NCBI Taxonomy" id="1301098"/>
    <lineage>
        <taxon>Bacteria</taxon>
        <taxon>Pseudomonadati</taxon>
        <taxon>Pseudomonadota</taxon>
        <taxon>Gammaproteobacteria</taxon>
        <taxon>Pseudomonadales</taxon>
        <taxon>Pseudomonadaceae</taxon>
        <taxon>Pseudomonas</taxon>
    </lineage>
</organism>
<dbReference type="InterPro" id="IPR022213">
    <property type="entry name" value="DUF3742"/>
</dbReference>
<dbReference type="KEGG" id="pkc:PKB_3583"/>
<dbReference type="HOGENOM" id="CLU_133794_2_0_6"/>
<protein>
    <recommendedName>
        <fullName evidence="6">DUF3742 domain-containing protein</fullName>
    </recommendedName>
</protein>
<proteinExistence type="predicted"/>
<reference evidence="3 5" key="1">
    <citation type="submission" date="2013-03" db="EMBL/GenBank/DDBJ databases">
        <authorList>
            <person name="Linke B."/>
        </authorList>
    </citation>
    <scope>NUCLEOTIDE SEQUENCE [LARGE SCALE GENOMIC DNA]</scope>
    <source>
        <strain evidence="3 5">B13</strain>
    </source>
</reference>
<feature type="compositionally biased region" description="Basic and acidic residues" evidence="1">
    <location>
        <begin position="114"/>
        <end position="125"/>
    </location>
</feature>
<dbReference type="RefSeq" id="WP_011489314.1">
    <property type="nucleotide sequence ID" value="NZ_HG322950.1"/>
</dbReference>
<evidence type="ECO:0000313" key="4">
    <source>
        <dbReference type="EMBL" id="CDF84924.1"/>
    </source>
</evidence>
<evidence type="ECO:0000256" key="1">
    <source>
        <dbReference type="SAM" id="MobiDB-lite"/>
    </source>
</evidence>
<feature type="compositionally biased region" description="Basic and acidic residues" evidence="1">
    <location>
        <begin position="87"/>
        <end position="99"/>
    </location>
</feature>
<dbReference type="EMBL" id="HG322950">
    <property type="protein sequence ID" value="CDF84924.1"/>
    <property type="molecule type" value="Genomic_DNA"/>
</dbReference>
<dbReference type="Pfam" id="PF12553">
    <property type="entry name" value="DUF3742"/>
    <property type="match status" value="1"/>
</dbReference>
<feature type="region of interest" description="Disordered" evidence="1">
    <location>
        <begin position="84"/>
        <end position="125"/>
    </location>
</feature>
<evidence type="ECO:0000313" key="3">
    <source>
        <dbReference type="EMBL" id="CDF84580.1"/>
    </source>
</evidence>
<dbReference type="EMBL" id="HG322950">
    <property type="protein sequence ID" value="CDF84580.1"/>
    <property type="molecule type" value="Genomic_DNA"/>
</dbReference>
<dbReference type="Proteomes" id="UP000025241">
    <property type="component" value="Chromosome I"/>
</dbReference>
<keyword evidence="2" id="KW-1133">Transmembrane helix</keyword>
<sequence length="125" mass="13699">MNTTTRISTAERLGRSVGRGWRAYARGERRLSCWLASKGMPLAGATVLVWVVKLVALGLLFYAAFWLALVLLVGVAAAWTASNSTVDDDRWTQPDELRNGEAGFGLYSSSGQRIDPHDPNDPFND</sequence>
<feature type="transmembrane region" description="Helical" evidence="2">
    <location>
        <begin position="59"/>
        <end position="81"/>
    </location>
</feature>
<keyword evidence="2" id="KW-0472">Membrane</keyword>
<feature type="transmembrane region" description="Helical" evidence="2">
    <location>
        <begin position="31"/>
        <end position="53"/>
    </location>
</feature>
<dbReference type="OrthoDB" id="8454876at2"/>
<reference evidence="3 5" key="2">
    <citation type="submission" date="2014-05" db="EMBL/GenBank/DDBJ databases">
        <title>Genome sequence of the 3-chlorobenzoate degrading bacterium Pseudomonas knackmussii B13 shows multiple evidence for horizontal gene transfer.</title>
        <authorList>
            <person name="Miyazaki R."/>
            <person name="Bertelli C."/>
            <person name="Falquet L."/>
            <person name="Robinson-Rechavi M."/>
            <person name="Gharib W."/>
            <person name="Roy S."/>
            <person name="Van der Meer J.R."/>
        </authorList>
    </citation>
    <scope>NUCLEOTIDE SEQUENCE [LARGE SCALE GENOMIC DNA]</scope>
    <source>
        <strain evidence="3 5">B13</strain>
    </source>
</reference>
<dbReference type="STRING" id="1301098.PKB_3235"/>
<gene>
    <name evidence="3" type="ORF">PKB_3235</name>
    <name evidence="4" type="ORF">PKB_3583</name>
</gene>
<dbReference type="AlphaFoldDB" id="A0A024HHT6"/>
<keyword evidence="2" id="KW-0812">Transmembrane</keyword>
<keyword evidence="5" id="KW-1185">Reference proteome</keyword>
<dbReference type="KEGG" id="pkc:PKB_3235"/>
<accession>A0A024HHT6</accession>
<dbReference type="PATRIC" id="fig|1301098.3.peg.3260"/>
<dbReference type="eggNOG" id="ENOG502ZBV0">
    <property type="taxonomic scope" value="Bacteria"/>
</dbReference>
<evidence type="ECO:0000256" key="2">
    <source>
        <dbReference type="SAM" id="Phobius"/>
    </source>
</evidence>
<name>A0A024HHT6_PSEKB</name>